<protein>
    <submittedName>
        <fullName evidence="1">Uncharacterized protein</fullName>
    </submittedName>
</protein>
<dbReference type="EMBL" id="CAVMJV010000106">
    <property type="protein sequence ID" value="CAK5099700.1"/>
    <property type="molecule type" value="Genomic_DNA"/>
</dbReference>
<sequence length="253" mass="27900">MPNCRFCTFLLCSCRYYFNLQPHFLLILLLLLSIPQSLQDSQTGSNGGISLACGNALSSSSSNIPNSNSNNPAVQTLSQYQLVGMDVLTKNVCSPLSVEPTTAYLPGSGYLVAKCEECSKCPQELLHLHRALTQLAVNAKLQSLIIVVDKELERLRPASSRTTPGNSPLVKFVFSTSSSDDDGGLLSLCDPNGDASNESLKSFSKTSVLFVSISFIILIVISLAWLVFYYVQRFRYAHAKDRLQRRFFPILFL</sequence>
<gene>
    <name evidence="1" type="ORF">MENTE1834_LOCUS41893</name>
</gene>
<reference evidence="1" key="1">
    <citation type="submission" date="2023-11" db="EMBL/GenBank/DDBJ databases">
        <authorList>
            <person name="Poullet M."/>
        </authorList>
    </citation>
    <scope>NUCLEOTIDE SEQUENCE</scope>
    <source>
        <strain evidence="1">E1834</strain>
    </source>
</reference>
<evidence type="ECO:0000313" key="1">
    <source>
        <dbReference type="EMBL" id="CAK5099700.1"/>
    </source>
</evidence>
<accession>A0ACB1AQD2</accession>
<keyword evidence="2" id="KW-1185">Reference proteome</keyword>
<name>A0ACB1AQD2_MELEN</name>
<dbReference type="Proteomes" id="UP001497535">
    <property type="component" value="Unassembled WGS sequence"/>
</dbReference>
<evidence type="ECO:0000313" key="2">
    <source>
        <dbReference type="Proteomes" id="UP001497535"/>
    </source>
</evidence>
<proteinExistence type="predicted"/>
<comment type="caution">
    <text evidence="1">The sequence shown here is derived from an EMBL/GenBank/DDBJ whole genome shotgun (WGS) entry which is preliminary data.</text>
</comment>
<organism evidence="1 2">
    <name type="scientific">Meloidogyne enterolobii</name>
    <name type="common">Root-knot nematode worm</name>
    <name type="synonym">Meloidogyne mayaguensis</name>
    <dbReference type="NCBI Taxonomy" id="390850"/>
    <lineage>
        <taxon>Eukaryota</taxon>
        <taxon>Metazoa</taxon>
        <taxon>Ecdysozoa</taxon>
        <taxon>Nematoda</taxon>
        <taxon>Chromadorea</taxon>
        <taxon>Rhabditida</taxon>
        <taxon>Tylenchina</taxon>
        <taxon>Tylenchomorpha</taxon>
        <taxon>Tylenchoidea</taxon>
        <taxon>Meloidogynidae</taxon>
        <taxon>Meloidogyninae</taxon>
        <taxon>Meloidogyne</taxon>
    </lineage>
</organism>